<evidence type="ECO:0000313" key="13">
    <source>
        <dbReference type="Proteomes" id="UP000280292"/>
    </source>
</evidence>
<dbReference type="InterPro" id="IPR013655">
    <property type="entry name" value="PAS_fold_3"/>
</dbReference>
<comment type="catalytic activity">
    <reaction evidence="1">
        <text>ATP + protein L-histidine = ADP + protein N-phospho-L-histidine.</text>
        <dbReference type="EC" id="2.7.13.3"/>
    </reaction>
</comment>
<dbReference type="InterPro" id="IPR003594">
    <property type="entry name" value="HATPase_dom"/>
</dbReference>
<dbReference type="PROSITE" id="PS50110">
    <property type="entry name" value="RESPONSE_REGULATORY"/>
    <property type="match status" value="1"/>
</dbReference>
<dbReference type="InterPro" id="IPR036097">
    <property type="entry name" value="HisK_dim/P_sf"/>
</dbReference>
<dbReference type="SMART" id="SM00091">
    <property type="entry name" value="PAS"/>
    <property type="match status" value="2"/>
</dbReference>
<dbReference type="InterPro" id="IPR001789">
    <property type="entry name" value="Sig_transdc_resp-reg_receiver"/>
</dbReference>
<feature type="domain" description="PAC" evidence="11">
    <location>
        <begin position="114"/>
        <end position="166"/>
    </location>
</feature>
<dbReference type="SMART" id="SM00086">
    <property type="entry name" value="PAC"/>
    <property type="match status" value="2"/>
</dbReference>
<evidence type="ECO:0000256" key="3">
    <source>
        <dbReference type="ARBA" id="ARBA00022553"/>
    </source>
</evidence>
<dbReference type="CDD" id="cd18161">
    <property type="entry name" value="REC_hyHK_blue-like"/>
    <property type="match status" value="1"/>
</dbReference>
<dbReference type="InterPro" id="IPR004358">
    <property type="entry name" value="Sig_transdc_His_kin-like_C"/>
</dbReference>
<comment type="caution">
    <text evidence="12">The sequence shown here is derived from an EMBL/GenBank/DDBJ whole genome shotgun (WGS) entry which is preliminary data.</text>
</comment>
<dbReference type="PANTHER" id="PTHR43304">
    <property type="entry name" value="PHYTOCHROME-LIKE PROTEIN CPH1"/>
    <property type="match status" value="1"/>
</dbReference>
<dbReference type="Pfam" id="PF00512">
    <property type="entry name" value="HisKA"/>
    <property type="match status" value="1"/>
</dbReference>
<dbReference type="PROSITE" id="PS50113">
    <property type="entry name" value="PAC"/>
    <property type="match status" value="2"/>
</dbReference>
<dbReference type="SMART" id="SM00387">
    <property type="entry name" value="HATPase_c"/>
    <property type="match status" value="1"/>
</dbReference>
<dbReference type="InterPro" id="IPR000700">
    <property type="entry name" value="PAS-assoc_C"/>
</dbReference>
<evidence type="ECO:0000259" key="8">
    <source>
        <dbReference type="PROSITE" id="PS50109"/>
    </source>
</evidence>
<accession>A0A3M2W6M6</accession>
<keyword evidence="7" id="KW-0175">Coiled coil</keyword>
<dbReference type="Pfam" id="PF08447">
    <property type="entry name" value="PAS_3"/>
    <property type="match status" value="2"/>
</dbReference>
<name>A0A3M2W6M6_PSESI</name>
<evidence type="ECO:0000256" key="7">
    <source>
        <dbReference type="SAM" id="Coils"/>
    </source>
</evidence>
<dbReference type="InterPro" id="IPR003661">
    <property type="entry name" value="HisK_dim/P_dom"/>
</dbReference>
<feature type="domain" description="PAS" evidence="10">
    <location>
        <begin position="38"/>
        <end position="110"/>
    </location>
</feature>
<feature type="domain" description="Histidine kinase" evidence="8">
    <location>
        <begin position="475"/>
        <end position="699"/>
    </location>
</feature>
<dbReference type="PANTHER" id="PTHR43304:SF1">
    <property type="entry name" value="PAC DOMAIN-CONTAINING PROTEIN"/>
    <property type="match status" value="1"/>
</dbReference>
<dbReference type="InterPro" id="IPR000014">
    <property type="entry name" value="PAS"/>
</dbReference>
<evidence type="ECO:0000259" key="11">
    <source>
        <dbReference type="PROSITE" id="PS50113"/>
    </source>
</evidence>
<dbReference type="EC" id="2.7.13.3" evidence="2"/>
<protein>
    <recommendedName>
        <fullName evidence="2">histidine kinase</fullName>
        <ecNumber evidence="2">2.7.13.3</ecNumber>
    </recommendedName>
</protein>
<organism evidence="12 13">
    <name type="scientific">Pseudomonas syringae pv. ribicola</name>
    <dbReference type="NCBI Taxonomy" id="55398"/>
    <lineage>
        <taxon>Bacteria</taxon>
        <taxon>Pseudomonadati</taxon>
        <taxon>Pseudomonadota</taxon>
        <taxon>Gammaproteobacteria</taxon>
        <taxon>Pseudomonadales</taxon>
        <taxon>Pseudomonadaceae</taxon>
        <taxon>Pseudomonas</taxon>
    </lineage>
</organism>
<evidence type="ECO:0000256" key="6">
    <source>
        <dbReference type="PROSITE-ProRule" id="PRU00169"/>
    </source>
</evidence>
<dbReference type="Proteomes" id="UP000280292">
    <property type="component" value="Unassembled WGS sequence"/>
</dbReference>
<feature type="modified residue" description="4-aspartylphosphate" evidence="6">
    <location>
        <position position="772"/>
    </location>
</feature>
<evidence type="ECO:0000256" key="4">
    <source>
        <dbReference type="ARBA" id="ARBA00022679"/>
    </source>
</evidence>
<dbReference type="Pfam" id="PF02518">
    <property type="entry name" value="HATPase_c"/>
    <property type="match status" value="1"/>
</dbReference>
<dbReference type="InterPro" id="IPR001610">
    <property type="entry name" value="PAC"/>
</dbReference>
<dbReference type="CDD" id="cd16919">
    <property type="entry name" value="HATPase_CckA-like"/>
    <property type="match status" value="1"/>
</dbReference>
<dbReference type="Gene3D" id="3.30.565.10">
    <property type="entry name" value="Histidine kinase-like ATPase, C-terminal domain"/>
    <property type="match status" value="1"/>
</dbReference>
<dbReference type="CDD" id="cd00130">
    <property type="entry name" value="PAS"/>
    <property type="match status" value="2"/>
</dbReference>
<dbReference type="SUPFAM" id="SSF55785">
    <property type="entry name" value="PYP-like sensor domain (PAS domain)"/>
    <property type="match status" value="3"/>
</dbReference>
<dbReference type="InterPro" id="IPR035965">
    <property type="entry name" value="PAS-like_dom_sf"/>
</dbReference>
<evidence type="ECO:0000313" key="12">
    <source>
        <dbReference type="EMBL" id="RML47204.1"/>
    </source>
</evidence>
<feature type="coiled-coil region" evidence="7">
    <location>
        <begin position="439"/>
        <end position="466"/>
    </location>
</feature>
<feature type="domain" description="PAC" evidence="11">
    <location>
        <begin position="378"/>
        <end position="430"/>
    </location>
</feature>
<dbReference type="PRINTS" id="PR00344">
    <property type="entry name" value="BCTRLSENSOR"/>
</dbReference>
<dbReference type="CDD" id="cd00082">
    <property type="entry name" value="HisKA"/>
    <property type="match status" value="1"/>
</dbReference>
<dbReference type="PROSITE" id="PS50109">
    <property type="entry name" value="HIS_KIN"/>
    <property type="match status" value="1"/>
</dbReference>
<gene>
    <name evidence="12" type="ORF">ALQ95_05460</name>
</gene>
<dbReference type="InterPro" id="IPR036890">
    <property type="entry name" value="HATPase_C_sf"/>
</dbReference>
<dbReference type="PROSITE" id="PS50112">
    <property type="entry name" value="PAS"/>
    <property type="match status" value="1"/>
</dbReference>
<dbReference type="InterPro" id="IPR052162">
    <property type="entry name" value="Sensor_kinase/Photoreceptor"/>
</dbReference>
<dbReference type="InterPro" id="IPR005467">
    <property type="entry name" value="His_kinase_dom"/>
</dbReference>
<dbReference type="SMART" id="SM00388">
    <property type="entry name" value="HisKA"/>
    <property type="match status" value="1"/>
</dbReference>
<dbReference type="NCBIfam" id="TIGR00229">
    <property type="entry name" value="sensory_box"/>
    <property type="match status" value="1"/>
</dbReference>
<sequence length="840" mass="92531">MKDLTREELEAQIVRLRAALENAGIDAGADGSRAIEETRERYRLAAKATNDAIWDWDLAANHVLWNDALEQAYGHPLATLDTSGDWWIAQIHPDDRTRIYNSIHAVIDGDGTAWSDEYRFHRQDGSYADVLDRGHVIRDSDGNAIRMIGAMLDMSQMRKAETALRQSEERSRTMLETIESAFAIIQVKFDADDSPIDYRFMEANPAFERQAGVDLRGKWVTEFAPDLERFWFETYGHVAKTGEPASFENYAKAFERWFEVKAVRVGEPADRQIAVMFSDVTARRDAEERLRASEAVARENVERVQLALAAGAIIGTWHWDLPSDRFTVDEAFAKAFGLDPALGHEGLSLEQVIATVHPEDRPGLIDAINAVITSGHLYAHQYRVRRTDGIYYWIEANGRVDRADDGTPLSFPGVLINVDERRSIAAERDRATAALRTLNDTLEQRVAARTAELMQAEEKLRQSQKMEAVGQLTGGLAHDFNNLLAGISGALELMGTRIEQGRWSDVDKYIVTAQGAAKRAAALTHRLLAFSRRQTLDPQPTDVNRLIKGMADLIQRTVGPSIVVDTVGAIGLWPTLVDASQLENALLNLCINARDAMPDGGRIMVEASNMWMEGDVAKAHDMPDGQYLSLCVTDTGTGMTPDVIAKAFDPFFTTKPIGQGTGLGLSMIYGFANQSGGRVRIQSEVGKGTAISLYLPRYDGAAVRDEQDTGKTAVEFTESGETILIVDDEPTVRMLLTDALGDLGYTLIEASDSLAGLKLLRSDVHIDLLITDVGLPGGMNGRQMADAGREVRPHLKTLFITGYAENAAIGDEQLGPGMKVLTKPFAIDVLASRVQELMNA</sequence>
<dbReference type="Gene3D" id="3.40.50.2300">
    <property type="match status" value="1"/>
</dbReference>
<proteinExistence type="predicted"/>
<dbReference type="Gene3D" id="1.10.287.130">
    <property type="match status" value="1"/>
</dbReference>
<dbReference type="Pfam" id="PF13188">
    <property type="entry name" value="PAS_8"/>
    <property type="match status" value="1"/>
</dbReference>
<dbReference type="EMBL" id="RBNR01000029">
    <property type="protein sequence ID" value="RML47204.1"/>
    <property type="molecule type" value="Genomic_DNA"/>
</dbReference>
<keyword evidence="3 6" id="KW-0597">Phosphoprotein</keyword>
<dbReference type="Gene3D" id="3.30.450.20">
    <property type="entry name" value="PAS domain"/>
    <property type="match status" value="3"/>
</dbReference>
<evidence type="ECO:0000259" key="9">
    <source>
        <dbReference type="PROSITE" id="PS50110"/>
    </source>
</evidence>
<dbReference type="GO" id="GO:0000155">
    <property type="term" value="F:phosphorelay sensor kinase activity"/>
    <property type="evidence" value="ECO:0007669"/>
    <property type="project" value="InterPro"/>
</dbReference>
<dbReference type="SUPFAM" id="SSF47384">
    <property type="entry name" value="Homodimeric domain of signal transducing histidine kinase"/>
    <property type="match status" value="1"/>
</dbReference>
<keyword evidence="5 12" id="KW-0418">Kinase</keyword>
<keyword evidence="4" id="KW-0808">Transferase</keyword>
<evidence type="ECO:0000256" key="1">
    <source>
        <dbReference type="ARBA" id="ARBA00000085"/>
    </source>
</evidence>
<evidence type="ECO:0000259" key="10">
    <source>
        <dbReference type="PROSITE" id="PS50112"/>
    </source>
</evidence>
<dbReference type="SUPFAM" id="SSF52172">
    <property type="entry name" value="CheY-like"/>
    <property type="match status" value="1"/>
</dbReference>
<feature type="domain" description="Response regulatory" evidence="9">
    <location>
        <begin position="722"/>
        <end position="838"/>
    </location>
</feature>
<evidence type="ECO:0000256" key="2">
    <source>
        <dbReference type="ARBA" id="ARBA00012438"/>
    </source>
</evidence>
<dbReference type="InterPro" id="IPR011006">
    <property type="entry name" value="CheY-like_superfamily"/>
</dbReference>
<dbReference type="SUPFAM" id="SSF55874">
    <property type="entry name" value="ATPase domain of HSP90 chaperone/DNA topoisomerase II/histidine kinase"/>
    <property type="match status" value="1"/>
</dbReference>
<dbReference type="AlphaFoldDB" id="A0A3M2W6M6"/>
<dbReference type="Pfam" id="PF00072">
    <property type="entry name" value="Response_reg"/>
    <property type="match status" value="1"/>
</dbReference>
<evidence type="ECO:0000256" key="5">
    <source>
        <dbReference type="ARBA" id="ARBA00022777"/>
    </source>
</evidence>
<reference evidence="12 13" key="1">
    <citation type="submission" date="2018-08" db="EMBL/GenBank/DDBJ databases">
        <title>Recombination of ecologically and evolutionarily significant loci maintains genetic cohesion in the Pseudomonas syringae species complex.</title>
        <authorList>
            <person name="Dillon M."/>
            <person name="Thakur S."/>
            <person name="Almeida R.N.D."/>
            <person name="Weir B.S."/>
            <person name="Guttman D.S."/>
        </authorList>
    </citation>
    <scope>NUCLEOTIDE SEQUENCE [LARGE SCALE GENOMIC DNA]</scope>
    <source>
        <strain evidence="12 13">ICMP 3883</strain>
    </source>
</reference>
<dbReference type="SMART" id="SM00448">
    <property type="entry name" value="REC"/>
    <property type="match status" value="1"/>
</dbReference>